<protein>
    <submittedName>
        <fullName evidence="2">Uncharacterized protein</fullName>
    </submittedName>
</protein>
<dbReference type="AlphaFoldDB" id="A0A0C1ZBF2"/>
<evidence type="ECO:0000313" key="2">
    <source>
        <dbReference type="EMBL" id="KIF54420.1"/>
    </source>
</evidence>
<name>A0A0C1ZBF2_9VIBR</name>
<sequence>MIRKVIILTMLISGSASANLHIWKEREFTAYTDMTEVQFLLKNKYNKKADYYLRIDDKTFNSKITLDPQQEVSLNVRVKTPAGQISKKKICTRMVNNTPNSYEVCSNIRLKRY</sequence>
<gene>
    <name evidence="2" type="ORF">H735_03260</name>
</gene>
<dbReference type="Proteomes" id="UP000031586">
    <property type="component" value="Unassembled WGS sequence"/>
</dbReference>
<evidence type="ECO:0000313" key="3">
    <source>
        <dbReference type="Proteomes" id="UP000031586"/>
    </source>
</evidence>
<dbReference type="PATRIC" id="fig|1229493.5.peg.5365"/>
<accession>A0A0C1ZBF2</accession>
<dbReference type="EMBL" id="JPRD01000007">
    <property type="protein sequence ID" value="KIF54420.1"/>
    <property type="molecule type" value="Genomic_DNA"/>
</dbReference>
<organism evidence="2 3">
    <name type="scientific">Vibrio owensii CAIM 1854 = LMG 25443</name>
    <dbReference type="NCBI Taxonomy" id="1229493"/>
    <lineage>
        <taxon>Bacteria</taxon>
        <taxon>Pseudomonadati</taxon>
        <taxon>Pseudomonadota</taxon>
        <taxon>Gammaproteobacteria</taxon>
        <taxon>Vibrionales</taxon>
        <taxon>Vibrionaceae</taxon>
        <taxon>Vibrio</taxon>
    </lineage>
</organism>
<reference evidence="2 3" key="1">
    <citation type="submission" date="2014-07" db="EMBL/GenBank/DDBJ databases">
        <title>Unique and conserved regions in Vibrio harveyi and related species in comparison with the shrimp pathogen Vibrio harveyi CAIM 1792.</title>
        <authorList>
            <person name="Espinoza-Valles I."/>
            <person name="Vora G."/>
            <person name="Leekitcharoenphon P."/>
            <person name="Ussery D."/>
            <person name="Hoj L."/>
            <person name="Gomez-Gil B."/>
        </authorList>
    </citation>
    <scope>NUCLEOTIDE SEQUENCE [LARGE SCALE GENOMIC DNA]</scope>
    <source>
        <strain evidence="3">CAIM 1854 / LMG 25443</strain>
    </source>
</reference>
<evidence type="ECO:0000256" key="1">
    <source>
        <dbReference type="SAM" id="SignalP"/>
    </source>
</evidence>
<keyword evidence="1" id="KW-0732">Signal</keyword>
<feature type="signal peptide" evidence="1">
    <location>
        <begin position="1"/>
        <end position="18"/>
    </location>
</feature>
<feature type="chain" id="PRO_5002144103" evidence="1">
    <location>
        <begin position="19"/>
        <end position="113"/>
    </location>
</feature>
<proteinExistence type="predicted"/>
<comment type="caution">
    <text evidence="2">The sequence shown here is derived from an EMBL/GenBank/DDBJ whole genome shotgun (WGS) entry which is preliminary data.</text>
</comment>